<reference evidence="7 8" key="1">
    <citation type="journal article" date="2010" name="Stand. Genomic Sci.">
        <title>Complete genome sequence of Desulfarculus baarsii type strain (2st14).</title>
        <authorList>
            <person name="Sun H."/>
            <person name="Spring S."/>
            <person name="Lapidus A."/>
            <person name="Davenport K."/>
            <person name="Del Rio T.G."/>
            <person name="Tice H."/>
            <person name="Nolan M."/>
            <person name="Copeland A."/>
            <person name="Cheng J.F."/>
            <person name="Lucas S."/>
            <person name="Tapia R."/>
            <person name="Goodwin L."/>
            <person name="Pitluck S."/>
            <person name="Ivanova N."/>
            <person name="Pagani I."/>
            <person name="Mavromatis K."/>
            <person name="Ovchinnikova G."/>
            <person name="Pati A."/>
            <person name="Chen A."/>
            <person name="Palaniappan K."/>
            <person name="Hauser L."/>
            <person name="Chang Y.J."/>
            <person name="Jeffries C.D."/>
            <person name="Detter J.C."/>
            <person name="Han C."/>
            <person name="Rohde M."/>
            <person name="Brambilla E."/>
            <person name="Goker M."/>
            <person name="Woyke T."/>
            <person name="Bristow J."/>
            <person name="Eisen J.A."/>
            <person name="Markowitz V."/>
            <person name="Hugenholtz P."/>
            <person name="Kyrpides N.C."/>
            <person name="Klenk H.P."/>
            <person name="Land M."/>
        </authorList>
    </citation>
    <scope>NUCLEOTIDE SEQUENCE [LARGE SCALE GENOMIC DNA]</scope>
    <source>
        <strain evidence="8">ATCC 33931 / DSM 2075 / LMG 7858 / VKM B-1802 / 2st14</strain>
    </source>
</reference>
<dbReference type="PRINTS" id="PR01652">
    <property type="entry name" value="SHAPEPROTEIN"/>
</dbReference>
<dbReference type="AlphaFoldDB" id="E1QJ09"/>
<protein>
    <submittedName>
        <fullName evidence="7">Cell shape determining protein MreB/Mrl</fullName>
    </submittedName>
</protein>
<evidence type="ECO:0000313" key="8">
    <source>
        <dbReference type="Proteomes" id="UP000009047"/>
    </source>
</evidence>
<dbReference type="GO" id="GO:0005524">
    <property type="term" value="F:ATP binding"/>
    <property type="evidence" value="ECO:0007669"/>
    <property type="project" value="UniProtKB-KW"/>
</dbReference>
<gene>
    <name evidence="7" type="ordered locus">Deba_2188</name>
</gene>
<name>E1QJ09_DESB2</name>
<dbReference type="Proteomes" id="UP000009047">
    <property type="component" value="Chromosome"/>
</dbReference>
<evidence type="ECO:0000256" key="1">
    <source>
        <dbReference type="ARBA" id="ARBA00004496"/>
    </source>
</evidence>
<evidence type="ECO:0000256" key="5">
    <source>
        <dbReference type="ARBA" id="ARBA00022960"/>
    </source>
</evidence>
<comment type="similarity">
    <text evidence="6">Belongs to the FtsA/MreB family.</text>
</comment>
<dbReference type="InterPro" id="IPR056546">
    <property type="entry name" value="MreB_MamK-like"/>
</dbReference>
<evidence type="ECO:0000256" key="2">
    <source>
        <dbReference type="ARBA" id="ARBA00022490"/>
    </source>
</evidence>
<keyword evidence="4" id="KW-0067">ATP-binding</keyword>
<dbReference type="InterPro" id="IPR004753">
    <property type="entry name" value="MreB"/>
</dbReference>
<organism evidence="7 8">
    <name type="scientific">Desulfarculus baarsii (strain ATCC 33931 / DSM 2075 / LMG 7858 / VKM B-1802 / 2st14)</name>
    <dbReference type="NCBI Taxonomy" id="644282"/>
    <lineage>
        <taxon>Bacteria</taxon>
        <taxon>Pseudomonadati</taxon>
        <taxon>Thermodesulfobacteriota</taxon>
        <taxon>Desulfarculia</taxon>
        <taxon>Desulfarculales</taxon>
        <taxon>Desulfarculaceae</taxon>
        <taxon>Desulfarculus</taxon>
    </lineage>
</organism>
<dbReference type="PANTHER" id="PTHR42749">
    <property type="entry name" value="CELL SHAPE-DETERMINING PROTEIN MREB"/>
    <property type="match status" value="1"/>
</dbReference>
<dbReference type="RefSeq" id="WP_013258993.1">
    <property type="nucleotide sequence ID" value="NC_014365.1"/>
</dbReference>
<dbReference type="InterPro" id="IPR043129">
    <property type="entry name" value="ATPase_NBD"/>
</dbReference>
<sequence>MLSLIRHIVGQPNIAVDLGTANTRVYAPESDRFTEEPSKVSQIDRRRAEVIGDEYIAYLNSKLFFAPLRGGVVVDVDRAANLLRPLVKKSKSGFRQPVTLACAPTDTSEKERGLLAKALLNAGASRVAIIPEVWAAAMGAGLDVHDHAAQALIDIGHGVSDLAVIAGGRLIGASAVRTACGDLQKAVRLAVIQRRKVYLYASDVERLTHELTALSEPGRPERKLMSFNGMDIIKRRKVAVELGSDEIVAAMEPVVNRIIKMIQQSLRGLAPEIRRDVTAAGLCLTGGGACVKGMDRLIAQRTGLTVRVAANPIHSVINGAGKALAAWKQQQNWWDNVAWPRHLS</sequence>
<keyword evidence="2" id="KW-0963">Cytoplasm</keyword>
<dbReference type="GO" id="GO:0008360">
    <property type="term" value="P:regulation of cell shape"/>
    <property type="evidence" value="ECO:0007669"/>
    <property type="project" value="UniProtKB-KW"/>
</dbReference>
<dbReference type="Gene3D" id="3.30.420.40">
    <property type="match status" value="2"/>
</dbReference>
<evidence type="ECO:0000256" key="3">
    <source>
        <dbReference type="ARBA" id="ARBA00022741"/>
    </source>
</evidence>
<accession>E1QJ09</accession>
<proteinExistence type="inferred from homology"/>
<dbReference type="GO" id="GO:0005737">
    <property type="term" value="C:cytoplasm"/>
    <property type="evidence" value="ECO:0007669"/>
    <property type="project" value="UniProtKB-SubCell"/>
</dbReference>
<dbReference type="PANTHER" id="PTHR42749:SF1">
    <property type="entry name" value="CELL SHAPE-DETERMINING PROTEIN MREB"/>
    <property type="match status" value="1"/>
</dbReference>
<keyword evidence="8" id="KW-1185">Reference proteome</keyword>
<comment type="subcellular location">
    <subcellularLocation>
        <location evidence="1">Cytoplasm</location>
    </subcellularLocation>
</comment>
<evidence type="ECO:0000256" key="4">
    <source>
        <dbReference type="ARBA" id="ARBA00022840"/>
    </source>
</evidence>
<dbReference type="SUPFAM" id="SSF53067">
    <property type="entry name" value="Actin-like ATPase domain"/>
    <property type="match status" value="2"/>
</dbReference>
<keyword evidence="3" id="KW-0547">Nucleotide-binding</keyword>
<dbReference type="OrthoDB" id="5394475at2"/>
<dbReference type="eggNOG" id="COG1077">
    <property type="taxonomic scope" value="Bacteria"/>
</dbReference>
<keyword evidence="5" id="KW-0133">Cell shape</keyword>
<dbReference type="KEGG" id="dbr:Deba_2188"/>
<evidence type="ECO:0000313" key="7">
    <source>
        <dbReference type="EMBL" id="ADK85552.1"/>
    </source>
</evidence>
<evidence type="ECO:0000256" key="6">
    <source>
        <dbReference type="ARBA" id="ARBA00023458"/>
    </source>
</evidence>
<dbReference type="STRING" id="644282.Deba_2188"/>
<dbReference type="HOGENOM" id="CLU_052037_0_0_7"/>
<dbReference type="GO" id="GO:0000902">
    <property type="term" value="P:cell morphogenesis"/>
    <property type="evidence" value="ECO:0007669"/>
    <property type="project" value="InterPro"/>
</dbReference>
<dbReference type="Pfam" id="PF06723">
    <property type="entry name" value="MreB_Mbl"/>
    <property type="match status" value="1"/>
</dbReference>
<dbReference type="EMBL" id="CP002085">
    <property type="protein sequence ID" value="ADK85552.1"/>
    <property type="molecule type" value="Genomic_DNA"/>
</dbReference>